<dbReference type="GO" id="GO:0005634">
    <property type="term" value="C:nucleus"/>
    <property type="evidence" value="ECO:0007669"/>
    <property type="project" value="TreeGrafter"/>
</dbReference>
<accession>A0A161W8E0</accession>
<evidence type="ECO:0000256" key="4">
    <source>
        <dbReference type="SAM" id="MobiDB-lite"/>
    </source>
</evidence>
<feature type="compositionally biased region" description="Basic and acidic residues" evidence="4">
    <location>
        <begin position="710"/>
        <end position="725"/>
    </location>
</feature>
<dbReference type="Proteomes" id="UP000076584">
    <property type="component" value="Unassembled WGS sequence"/>
</dbReference>
<dbReference type="AlphaFoldDB" id="A0A161W8E0"/>
<dbReference type="InterPro" id="IPR000014">
    <property type="entry name" value="PAS"/>
</dbReference>
<dbReference type="SUPFAM" id="SSF55785">
    <property type="entry name" value="PYP-like sensor domain (PAS domain)"/>
    <property type="match status" value="1"/>
</dbReference>
<keyword evidence="2" id="KW-0288">FMN</keyword>
<sequence length="825" mass="92195">LMLLLSPTLRTSSRKPSINHSLFPPSAMSQGPVPSPARDLGPRSVLTLFRRKKHMAHVTPANTNHRRHRHGELTQPQMAGFNSLSVTSLHKQQQQQRAIDMDEGGADIPDIPFKRPANQTFNPSRFQEAWEDEDKNWATHQRPINPNAIAQRHDKNTVQSPEVPPRGRVKSPELIHVQQRHTSSSPPRSPRTRSSRSRANSTTSSYQTNNTSLPPLQTKGVGDDEILEPLAEEEIEPGSFDLVVPSHGDNGQYSLEARSELLFSKDHLKAIFKDHILLQRFTDFLHSARPDSLPLLTYYLDCLKALRAIAYANAIANGLETLPEHGFSSVNTDSTTNSSLEKKAEAAFDILVQEDLPAYITYMWIQTVSMSIKRRITGTLPVQLREMSEGLAEVFCLTDPSRHDNPIVMASEEFHRTTQYGMNYVIGRNCRFLQGPKTNPYSVKRLREKCLAGKEHYETFLNYRRDGSPFMNLLMVAPLYDSRGTVRYFIGAQVDVSGLAKESSGLEALQSLVVEREAAAAAAVHGQYNYEDEGKEKDEFQELSEMFNMTELETVRRQGGNMHRVPQNENQAATSTNWHKPRILIQDESSSVHQPNPAIPLTSGKLSGIYEHYLLVRPYPSLRILFASPSLRLPGILQSNFMDRIGGSNRVREGLSHAFADGHGVTAKVRWISKSSSEGRVRWIHCTPLLGSNGAVGVWMVVLVDDETEAGVKSRKEAPPVDGRLRRAGALGQQQQQPRPSVDDKMSLSGFAAMNRARDEVDGPVADYDMDGLDRPLSRASRESRSSRLSRGPVSTSRRPVTPHGFDDPDGGPPRPPYTVRLEEN</sequence>
<evidence type="ECO:0000256" key="1">
    <source>
        <dbReference type="ARBA" id="ARBA00022630"/>
    </source>
</evidence>
<feature type="region of interest" description="Disordered" evidence="4">
    <location>
        <begin position="762"/>
        <end position="825"/>
    </location>
</feature>
<comment type="caution">
    <text evidence="6">The sequence shown here is derived from an EMBL/GenBank/DDBJ whole genome shotgun (WGS) entry which is preliminary data.</text>
</comment>
<evidence type="ECO:0000313" key="7">
    <source>
        <dbReference type="Proteomes" id="UP000076584"/>
    </source>
</evidence>
<dbReference type="STRING" id="1573173.A0A161W8E0"/>
<feature type="compositionally biased region" description="Low complexity" evidence="4">
    <location>
        <begin position="1"/>
        <end position="11"/>
    </location>
</feature>
<feature type="compositionally biased region" description="Basic and acidic residues" evidence="4">
    <location>
        <begin position="772"/>
        <end position="786"/>
    </location>
</feature>
<organism evidence="6 7">
    <name type="scientific">Colletotrichum incanum</name>
    <name type="common">Soybean anthracnose fungus</name>
    <dbReference type="NCBI Taxonomy" id="1573173"/>
    <lineage>
        <taxon>Eukaryota</taxon>
        <taxon>Fungi</taxon>
        <taxon>Dikarya</taxon>
        <taxon>Ascomycota</taxon>
        <taxon>Pezizomycotina</taxon>
        <taxon>Sordariomycetes</taxon>
        <taxon>Hypocreomycetidae</taxon>
        <taxon>Glomerellales</taxon>
        <taxon>Glomerellaceae</taxon>
        <taxon>Colletotrichum</taxon>
        <taxon>Colletotrichum spaethianum species complex</taxon>
    </lineage>
</organism>
<feature type="compositionally biased region" description="Polar residues" evidence="4">
    <location>
        <begin position="87"/>
        <end position="97"/>
    </location>
</feature>
<dbReference type="InterPro" id="IPR035965">
    <property type="entry name" value="PAS-like_dom_sf"/>
</dbReference>
<feature type="region of interest" description="Disordered" evidence="4">
    <location>
        <begin position="87"/>
        <end position="121"/>
    </location>
</feature>
<dbReference type="Pfam" id="PF13426">
    <property type="entry name" value="PAS_9"/>
    <property type="match status" value="1"/>
</dbReference>
<dbReference type="PANTHER" id="PTHR47429:SF9">
    <property type="entry name" value="PAS DOMAIN-CONTAINING PROTEIN"/>
    <property type="match status" value="1"/>
</dbReference>
<feature type="compositionally biased region" description="Low complexity" evidence="4">
    <location>
        <begin position="197"/>
        <end position="212"/>
    </location>
</feature>
<dbReference type="InterPro" id="IPR000700">
    <property type="entry name" value="PAS-assoc_C"/>
</dbReference>
<feature type="domain" description="PAC" evidence="5">
    <location>
        <begin position="455"/>
        <end position="508"/>
    </location>
</feature>
<dbReference type="Gene3D" id="3.30.450.20">
    <property type="entry name" value="PAS domain"/>
    <property type="match status" value="1"/>
</dbReference>
<protein>
    <submittedName>
        <fullName evidence="6">Hisactophilin c49s mutant phototropin phy3 fusion protein</fullName>
    </submittedName>
</protein>
<evidence type="ECO:0000256" key="3">
    <source>
        <dbReference type="ARBA" id="ARBA00022991"/>
    </source>
</evidence>
<reference evidence="6 7" key="1">
    <citation type="submission" date="2015-06" db="EMBL/GenBank/DDBJ databases">
        <title>Survival trade-offs in plant roots during colonization by closely related pathogenic and mutualistic fungi.</title>
        <authorList>
            <person name="Hacquard S."/>
            <person name="Kracher B."/>
            <person name="Hiruma K."/>
            <person name="Weinman A."/>
            <person name="Muench P."/>
            <person name="Garrido Oter R."/>
            <person name="Ver Loren van Themaat E."/>
            <person name="Dallerey J.-F."/>
            <person name="Damm U."/>
            <person name="Henrissat B."/>
            <person name="Lespinet O."/>
            <person name="Thon M."/>
            <person name="Kemen E."/>
            <person name="McHardy A.C."/>
            <person name="Schulze-Lefert P."/>
            <person name="O'Connell R.J."/>
        </authorList>
    </citation>
    <scope>NUCLEOTIDE SEQUENCE [LARGE SCALE GENOMIC DNA]</scope>
    <source>
        <strain evidence="6 7">MAFF 238704</strain>
    </source>
</reference>
<dbReference type="PANTHER" id="PTHR47429">
    <property type="entry name" value="PROTEIN TWIN LOV 1"/>
    <property type="match status" value="1"/>
</dbReference>
<evidence type="ECO:0000256" key="2">
    <source>
        <dbReference type="ARBA" id="ARBA00022643"/>
    </source>
</evidence>
<keyword evidence="3" id="KW-0157">Chromophore</keyword>
<feature type="non-terminal residue" evidence="6">
    <location>
        <position position="1"/>
    </location>
</feature>
<dbReference type="PROSITE" id="PS50113">
    <property type="entry name" value="PAC"/>
    <property type="match status" value="1"/>
</dbReference>
<feature type="region of interest" description="Disordered" evidence="4">
    <location>
        <begin position="710"/>
        <end position="746"/>
    </location>
</feature>
<feature type="compositionally biased region" description="Low complexity" evidence="4">
    <location>
        <begin position="728"/>
        <end position="740"/>
    </location>
</feature>
<proteinExistence type="predicted"/>
<name>A0A161W8E0_COLIC</name>
<gene>
    <name evidence="6" type="ORF">CI238_02511</name>
</gene>
<evidence type="ECO:0000259" key="5">
    <source>
        <dbReference type="PROSITE" id="PS50113"/>
    </source>
</evidence>
<feature type="region of interest" description="Disordered" evidence="4">
    <location>
        <begin position="146"/>
        <end position="221"/>
    </location>
</feature>
<keyword evidence="7" id="KW-1185">Reference proteome</keyword>
<keyword evidence="1" id="KW-0285">Flavoprotein</keyword>
<evidence type="ECO:0000313" key="6">
    <source>
        <dbReference type="EMBL" id="KZL83495.1"/>
    </source>
</evidence>
<feature type="region of interest" description="Disordered" evidence="4">
    <location>
        <begin position="1"/>
        <end position="39"/>
    </location>
</feature>
<dbReference type="EMBL" id="LFIW01001106">
    <property type="protein sequence ID" value="KZL83495.1"/>
    <property type="molecule type" value="Genomic_DNA"/>
</dbReference>